<comment type="catalytic activity">
    <reaction evidence="1">
        <text>alpha-D-glucose 6-phosphate = beta-D-glucose 6-phosphate</text>
        <dbReference type="Rhea" id="RHEA:16249"/>
        <dbReference type="ChEBI" id="CHEBI:58225"/>
        <dbReference type="ChEBI" id="CHEBI:58247"/>
        <dbReference type="EC" id="5.1.3.15"/>
    </reaction>
</comment>
<dbReference type="InterPro" id="IPR014718">
    <property type="entry name" value="GH-type_carb-bd"/>
</dbReference>
<evidence type="ECO:0000313" key="5">
    <source>
        <dbReference type="EMBL" id="MDP4537408.1"/>
    </source>
</evidence>
<evidence type="ECO:0000256" key="4">
    <source>
        <dbReference type="PIRNR" id="PIRNR016020"/>
    </source>
</evidence>
<sequence length="288" mass="32221">MTGMITEQTGFAHLSDLPCWQLRFGDACAVISSYGAQVLSYQPKPEQEVLWLSPLSSWHQQQAIRGGIPICWPWFGPADANILPDAATQPGHGLVRNRLWQLHHKAELESATQLTLKVTLDTLPHIASPVTLYLQLTLSNTLTIELRCDAPIAQQAALHSYFAIAPLMASTVGSETIQQIQIQGLSQSYMDKVSGQPTQQANDHAHIDSETDRVYRQPAAEMKLIGDKHSLTLNQAGQDHAVLWNPWQQKSQAMPDMPDDGYQHFICLETARLHWQPMPLLLKQQIRL</sequence>
<dbReference type="Pfam" id="PF01263">
    <property type="entry name" value="Aldose_epim"/>
    <property type="match status" value="1"/>
</dbReference>
<dbReference type="Proteomes" id="UP001231616">
    <property type="component" value="Unassembled WGS sequence"/>
</dbReference>
<reference evidence="5 6" key="1">
    <citation type="submission" date="2023-08" db="EMBL/GenBank/DDBJ databases">
        <authorList>
            <person name="Joshi A."/>
            <person name="Thite S."/>
        </authorList>
    </citation>
    <scope>NUCLEOTIDE SEQUENCE [LARGE SCALE GENOMIC DNA]</scope>
    <source>
        <strain evidence="5 6">AC40</strain>
    </source>
</reference>
<dbReference type="EMBL" id="JAUZVZ010000024">
    <property type="protein sequence ID" value="MDP4537408.1"/>
    <property type="molecule type" value="Genomic_DNA"/>
</dbReference>
<gene>
    <name evidence="5" type="ORF">Q3O60_14540</name>
</gene>
<keyword evidence="3 4" id="KW-0413">Isomerase</keyword>
<evidence type="ECO:0000313" key="6">
    <source>
        <dbReference type="Proteomes" id="UP001231616"/>
    </source>
</evidence>
<protein>
    <recommendedName>
        <fullName evidence="4">Putative glucose-6-phosphate 1-epimerase</fullName>
        <ecNumber evidence="4">5.1.3.15</ecNumber>
    </recommendedName>
</protein>
<dbReference type="CDD" id="cd09020">
    <property type="entry name" value="D-hex-6-P-epi_like"/>
    <property type="match status" value="1"/>
</dbReference>
<evidence type="ECO:0000256" key="1">
    <source>
        <dbReference type="ARBA" id="ARBA00001096"/>
    </source>
</evidence>
<proteinExistence type="inferred from homology"/>
<comment type="similarity">
    <text evidence="2 4">Belongs to the glucose-6-phosphate 1-epimerase family.</text>
</comment>
<name>A0ABT9H260_9GAMM</name>
<dbReference type="InterPro" id="IPR025532">
    <property type="entry name" value="G6P_1-epimerase"/>
</dbReference>
<keyword evidence="6" id="KW-1185">Reference proteome</keyword>
<dbReference type="PANTHER" id="PTHR11122:SF13">
    <property type="entry name" value="GLUCOSE-6-PHOSPHATE 1-EPIMERASE"/>
    <property type="match status" value="1"/>
</dbReference>
<dbReference type="EC" id="5.1.3.15" evidence="4"/>
<comment type="caution">
    <text evidence="5">The sequence shown here is derived from an EMBL/GenBank/DDBJ whole genome shotgun (WGS) entry which is preliminary data.</text>
</comment>
<dbReference type="PANTHER" id="PTHR11122">
    <property type="entry name" value="APOSPORY-ASSOCIATED PROTEIN C-RELATED"/>
    <property type="match status" value="1"/>
</dbReference>
<dbReference type="InterPro" id="IPR008183">
    <property type="entry name" value="Aldose_1/G6P_1-epimerase"/>
</dbReference>
<dbReference type="PIRSF" id="PIRSF016020">
    <property type="entry name" value="PHexose_mutarotase"/>
    <property type="match status" value="1"/>
</dbReference>
<dbReference type="InterPro" id="IPR011013">
    <property type="entry name" value="Gal_mutarotase_sf_dom"/>
</dbReference>
<dbReference type="Gene3D" id="2.70.98.10">
    <property type="match status" value="1"/>
</dbReference>
<evidence type="ECO:0000256" key="3">
    <source>
        <dbReference type="ARBA" id="ARBA00023235"/>
    </source>
</evidence>
<organism evidence="5 6">
    <name type="scientific">Alkalimonas collagenimarina</name>
    <dbReference type="NCBI Taxonomy" id="400390"/>
    <lineage>
        <taxon>Bacteria</taxon>
        <taxon>Pseudomonadati</taxon>
        <taxon>Pseudomonadota</taxon>
        <taxon>Gammaproteobacteria</taxon>
        <taxon>Alkalimonas</taxon>
    </lineage>
</organism>
<dbReference type="SUPFAM" id="SSF74650">
    <property type="entry name" value="Galactose mutarotase-like"/>
    <property type="match status" value="1"/>
</dbReference>
<evidence type="ECO:0000256" key="2">
    <source>
        <dbReference type="ARBA" id="ARBA00005866"/>
    </source>
</evidence>
<dbReference type="RefSeq" id="WP_305894670.1">
    <property type="nucleotide sequence ID" value="NZ_JAUZVZ010000024.1"/>
</dbReference>
<accession>A0ABT9H260</accession>